<protein>
    <submittedName>
        <fullName evidence="2">Pseudomurein-binding repeat protein</fullName>
    </submittedName>
</protein>
<evidence type="ECO:0000313" key="2">
    <source>
        <dbReference type="EMBL" id="KZX14562.1"/>
    </source>
</evidence>
<gene>
    <name evidence="2" type="ORF">MBCUR_04540</name>
</gene>
<dbReference type="EMBL" id="LWMV01000083">
    <property type="protein sequence ID" value="KZX14562.1"/>
    <property type="molecule type" value="Genomic_DNA"/>
</dbReference>
<comment type="caution">
    <text evidence="2">The sequence shown here is derived from an EMBL/GenBank/DDBJ whole genome shotgun (WGS) entry which is preliminary data.</text>
</comment>
<dbReference type="Gene3D" id="3.30.1920.20">
    <property type="match status" value="2"/>
</dbReference>
<name>A0A166CIZ1_9EURY</name>
<dbReference type="Proteomes" id="UP000077245">
    <property type="component" value="Unassembled WGS sequence"/>
</dbReference>
<proteinExistence type="predicted"/>
<keyword evidence="1" id="KW-0812">Transmembrane</keyword>
<keyword evidence="3" id="KW-1185">Reference proteome</keyword>
<keyword evidence="1" id="KW-1133">Transmembrane helix</keyword>
<sequence length="676" mass="75012">MDLDFFVINLVFKMWDNKNDINESVIIQGEQFFSQLFNCGRISKFLLMIMVVFSIFFFLSSASAADVYLTVDEICDVSAVVSKYTADNNKIPSAMKVTNKTFNDEDYLYLATRTIVNANKGKYNTVKLVNINNPSPSGSLQGTLTKAQYVNLAGSINTYISNNNKPPAYVTYNGGNARYETLVYGFSNIIVYADKHGTLPSSQYFKNINGINSATASTDTVKPTSSSSLAGGWYNSAKSVVLTAKDNKDTAPKIEYKLNGVSGTPKAKTVTISLPAGSHSLVYRAVDNNNNLESWKTVNYYIDKVKPTVSTNLAAGWYNISKSVILTANDNLDSKPTLYYKVNNGALLNKSKIVTLSLAGGTHTIQYYSKDAAGNVGSTVTVKYTIDLNVPTVYSNLGGGQYTSFKSVNFTAKDNLDPNPTIYYRINNGAWSSKSKSTVLYLVEGAYNVQYYSKDLAGNVGSTSTVNYVINLNNSIIPLNYTITIPNYVNVTFDGMVYNNSSYVMKSGKGGIIKLPFSRELSVRVLNKTYIFSYSPVNGLHIPNNYTNFNITNGDSYFVFLNGTKPVKLNSLNKLPVNPSGILVKALNDLMTFTYYDYVKWDVNQFSVIYIGDNFLRVNGSFELIDFILNGINKSTIVFSDARYIFEDFGLRQQLHYNYVSTPNWTTCSYDKFTSN</sequence>
<organism evidence="2 3">
    <name type="scientific">Methanobrevibacter curvatus</name>
    <dbReference type="NCBI Taxonomy" id="49547"/>
    <lineage>
        <taxon>Archaea</taxon>
        <taxon>Methanobacteriati</taxon>
        <taxon>Methanobacteriota</taxon>
        <taxon>Methanomada group</taxon>
        <taxon>Methanobacteria</taxon>
        <taxon>Methanobacteriales</taxon>
        <taxon>Methanobacteriaceae</taxon>
        <taxon>Methanobrevibacter</taxon>
    </lineage>
</organism>
<evidence type="ECO:0000313" key="3">
    <source>
        <dbReference type="Proteomes" id="UP000077245"/>
    </source>
</evidence>
<dbReference type="STRING" id="49547.MBCUR_04540"/>
<keyword evidence="1" id="KW-0472">Membrane</keyword>
<evidence type="ECO:0000256" key="1">
    <source>
        <dbReference type="SAM" id="Phobius"/>
    </source>
</evidence>
<dbReference type="AlphaFoldDB" id="A0A166CIZ1"/>
<accession>A0A166CIZ1</accession>
<dbReference type="PATRIC" id="fig|49547.3.peg.473"/>
<reference evidence="2 3" key="1">
    <citation type="submission" date="2016-04" db="EMBL/GenBank/DDBJ databases">
        <title>Genome sequence of Methanobrevibacter curvatus DSM 11111.</title>
        <authorList>
            <person name="Poehlein A."/>
            <person name="Seedorf H."/>
            <person name="Daniel R."/>
        </authorList>
    </citation>
    <scope>NUCLEOTIDE SEQUENCE [LARGE SCALE GENOMIC DNA]</scope>
    <source>
        <strain evidence="2 3">DSM 11111</strain>
    </source>
</reference>
<feature type="transmembrane region" description="Helical" evidence="1">
    <location>
        <begin position="45"/>
        <end position="65"/>
    </location>
</feature>